<evidence type="ECO:0000313" key="2">
    <source>
        <dbReference type="EMBL" id="PJO65181.1"/>
    </source>
</evidence>
<dbReference type="AlphaFoldDB" id="A0AAX0U9U0"/>
<gene>
    <name evidence="2" type="ORF">CWD88_16970</name>
</gene>
<dbReference type="Proteomes" id="UP000231878">
    <property type="component" value="Unassembled WGS sequence"/>
</dbReference>
<organism evidence="2 3">
    <name type="scientific">Burkholderia pseudomallei</name>
    <name type="common">Pseudomonas pseudomallei</name>
    <dbReference type="NCBI Taxonomy" id="28450"/>
    <lineage>
        <taxon>Bacteria</taxon>
        <taxon>Pseudomonadati</taxon>
        <taxon>Pseudomonadota</taxon>
        <taxon>Betaproteobacteria</taxon>
        <taxon>Burkholderiales</taxon>
        <taxon>Burkholderiaceae</taxon>
        <taxon>Burkholderia</taxon>
        <taxon>pseudomallei group</taxon>
    </lineage>
</organism>
<sequence>MRAGRRAAPRRANPRLAAGLSRAKVSRHARDCFYTSYDCAVKERSARPARSNVNPMRPATKLPNHAAPPPTGL</sequence>
<proteinExistence type="predicted"/>
<dbReference type="EMBL" id="PHRB01000015">
    <property type="protein sequence ID" value="PJO65181.1"/>
    <property type="molecule type" value="Genomic_DNA"/>
</dbReference>
<feature type="region of interest" description="Disordered" evidence="1">
    <location>
        <begin position="44"/>
        <end position="73"/>
    </location>
</feature>
<protein>
    <submittedName>
        <fullName evidence="2">Uncharacterized protein</fullName>
    </submittedName>
</protein>
<name>A0AAX0U9U0_BURPE</name>
<accession>A0AAX0U9U0</accession>
<comment type="caution">
    <text evidence="2">The sequence shown here is derived from an EMBL/GenBank/DDBJ whole genome shotgun (WGS) entry which is preliminary data.</text>
</comment>
<evidence type="ECO:0000256" key="1">
    <source>
        <dbReference type="SAM" id="MobiDB-lite"/>
    </source>
</evidence>
<feature type="region of interest" description="Disordered" evidence="1">
    <location>
        <begin position="1"/>
        <end position="22"/>
    </location>
</feature>
<feature type="compositionally biased region" description="Basic residues" evidence="1">
    <location>
        <begin position="1"/>
        <end position="13"/>
    </location>
</feature>
<reference evidence="2 3" key="1">
    <citation type="submission" date="2017-11" db="EMBL/GenBank/DDBJ databases">
        <title>Molecular characterization of Burkholderia pseudomallei and closely related isolates from Vietnam.</title>
        <authorList>
            <person name="Ustinov D.V."/>
            <person name="Antonov A.S."/>
            <person name="Avdusheva E.F."/>
            <person name="Shpak I.M."/>
            <person name="Zakharova I.B."/>
            <person name="Thi L.A."/>
            <person name="Teteryatnikova N."/>
            <person name="Lopasteyskaya Y.A."/>
            <person name="Kuzyutina J.A."/>
            <person name="Ngo T.N."/>
            <person name="Victorov D.V."/>
        </authorList>
    </citation>
    <scope>NUCLEOTIDE SEQUENCE [LARGE SCALE GENOMIC DNA]</scope>
    <source>
        <strain evidence="2 3">V1512</strain>
    </source>
</reference>
<evidence type="ECO:0000313" key="3">
    <source>
        <dbReference type="Proteomes" id="UP000231878"/>
    </source>
</evidence>